<feature type="signal peptide" evidence="1">
    <location>
        <begin position="1"/>
        <end position="21"/>
    </location>
</feature>
<dbReference type="AlphaFoldDB" id="A0A1H9NEV0"/>
<accession>A0A1H9NEV0</accession>
<keyword evidence="4" id="KW-1185">Reference proteome</keyword>
<dbReference type="STRING" id="390241.SAMN04488023_107190"/>
<feature type="domain" description="DUF6089" evidence="2">
    <location>
        <begin position="9"/>
        <end position="207"/>
    </location>
</feature>
<gene>
    <name evidence="3" type="ORF">SAMN04488023_107190</name>
</gene>
<dbReference type="SUPFAM" id="SSF56925">
    <property type="entry name" value="OMPA-like"/>
    <property type="match status" value="1"/>
</dbReference>
<dbReference type="InterPro" id="IPR045743">
    <property type="entry name" value="DUF6089"/>
</dbReference>
<organism evidence="3 4">
    <name type="scientific">Pedobacter rhizosphaerae</name>
    <dbReference type="NCBI Taxonomy" id="390241"/>
    <lineage>
        <taxon>Bacteria</taxon>
        <taxon>Pseudomonadati</taxon>
        <taxon>Bacteroidota</taxon>
        <taxon>Sphingobacteriia</taxon>
        <taxon>Sphingobacteriales</taxon>
        <taxon>Sphingobacteriaceae</taxon>
        <taxon>Pedobacter</taxon>
    </lineage>
</organism>
<dbReference type="RefSeq" id="WP_090883304.1">
    <property type="nucleotide sequence ID" value="NZ_FOGG01000007.1"/>
</dbReference>
<dbReference type="Proteomes" id="UP000199572">
    <property type="component" value="Unassembled WGS sequence"/>
</dbReference>
<dbReference type="OrthoDB" id="654178at2"/>
<evidence type="ECO:0000313" key="3">
    <source>
        <dbReference type="EMBL" id="SER34317.1"/>
    </source>
</evidence>
<proteinExistence type="predicted"/>
<feature type="chain" id="PRO_5011480570" description="DUF6089 domain-containing protein" evidence="1">
    <location>
        <begin position="22"/>
        <end position="265"/>
    </location>
</feature>
<evidence type="ECO:0000259" key="2">
    <source>
        <dbReference type="Pfam" id="PF19573"/>
    </source>
</evidence>
<dbReference type="InterPro" id="IPR011250">
    <property type="entry name" value="OMP/PagP_B-barrel"/>
</dbReference>
<evidence type="ECO:0000313" key="4">
    <source>
        <dbReference type="Proteomes" id="UP000199572"/>
    </source>
</evidence>
<keyword evidence="1" id="KW-0732">Signal</keyword>
<dbReference type="EMBL" id="FOGG01000007">
    <property type="protein sequence ID" value="SER34317.1"/>
    <property type="molecule type" value="Genomic_DNA"/>
</dbReference>
<protein>
    <recommendedName>
        <fullName evidence="2">DUF6089 domain-containing protein</fullName>
    </recommendedName>
</protein>
<sequence>MTLNKLLVIPLFILFSNQYLAAQEANWELGIMAGGAGYMGDLNQNNPLQVSGLSGSLYAKRNFNQYIGIRLNYTYGKIKADDAASSNAQFRERNLRFKTSLNELSTLVDFNFFNYNLGGGTRQFTPYLFTGVGFVVFRPTAEYNDTKYRLNRFLTEGQQESYSNVALTIPYGVGLRYNYKGAWSVFSEIGYRTAFTDYLDDVSGLYPVEQRIVGDSPNQINLSDPSLHQTGYPGTQRGDFRKRDTYLFVSVGISFTFVSSKCYSF</sequence>
<dbReference type="Pfam" id="PF19573">
    <property type="entry name" value="DUF6089"/>
    <property type="match status" value="1"/>
</dbReference>
<name>A0A1H9NEV0_9SPHI</name>
<evidence type="ECO:0000256" key="1">
    <source>
        <dbReference type="SAM" id="SignalP"/>
    </source>
</evidence>
<reference evidence="3 4" key="1">
    <citation type="submission" date="2016-10" db="EMBL/GenBank/DDBJ databases">
        <authorList>
            <person name="de Groot N.N."/>
        </authorList>
    </citation>
    <scope>NUCLEOTIDE SEQUENCE [LARGE SCALE GENOMIC DNA]</scope>
    <source>
        <strain evidence="3 4">DSM 18610</strain>
    </source>
</reference>
<dbReference type="Gene3D" id="2.40.160.20">
    <property type="match status" value="1"/>
</dbReference>